<keyword evidence="1" id="KW-1133">Transmembrane helix</keyword>
<organism evidence="2 3">
    <name type="scientific">Pseudoalteromonas rubra</name>
    <dbReference type="NCBI Taxonomy" id="43658"/>
    <lineage>
        <taxon>Bacteria</taxon>
        <taxon>Pseudomonadati</taxon>
        <taxon>Pseudomonadota</taxon>
        <taxon>Gammaproteobacteria</taxon>
        <taxon>Alteromonadales</taxon>
        <taxon>Pseudoalteromonadaceae</taxon>
        <taxon>Pseudoalteromonas</taxon>
    </lineage>
</organism>
<name>A0A0L0EMQ0_9GAMM</name>
<feature type="transmembrane region" description="Helical" evidence="1">
    <location>
        <begin position="81"/>
        <end position="99"/>
    </location>
</feature>
<accession>A0A0L0EMQ0</accession>
<dbReference type="EMBL" id="LFZX01000234">
    <property type="protein sequence ID" value="KNC65747.1"/>
    <property type="molecule type" value="Genomic_DNA"/>
</dbReference>
<keyword evidence="1" id="KW-0812">Transmembrane</keyword>
<gene>
    <name evidence="2" type="ORF">AC626_21200</name>
</gene>
<dbReference type="Proteomes" id="UP000036850">
    <property type="component" value="Unassembled WGS sequence"/>
</dbReference>
<evidence type="ECO:0000313" key="2">
    <source>
        <dbReference type="EMBL" id="KNC65747.1"/>
    </source>
</evidence>
<sequence length="107" mass="11836">MGKPISIKSDGIFLSLFGLTQLILTTDVICRHRYFVQVGCEGDMTTVQRYQADLQRKAYRIQCGQVQALEGVVCVDRLKTVVFTLIIIIMAAILSGNRVKLGFLAVG</sequence>
<comment type="caution">
    <text evidence="2">The sequence shown here is derived from an EMBL/GenBank/DDBJ whole genome shotgun (WGS) entry which is preliminary data.</text>
</comment>
<reference evidence="3" key="1">
    <citation type="submission" date="2015-07" db="EMBL/GenBank/DDBJ databases">
        <title>Draft genome sequence of a Pseudoalteromonas rubra strain, OCN096, isolated from Kaneohe Bay, Oahu, Hawaii.</title>
        <authorList>
            <person name="Beurmann S."/>
            <person name="Ushijima B."/>
            <person name="Belcaid M."/>
            <person name="Callahan S.M."/>
            <person name="Aeby G.S."/>
        </authorList>
    </citation>
    <scope>NUCLEOTIDE SEQUENCE [LARGE SCALE GENOMIC DNA]</scope>
    <source>
        <strain evidence="3">OCN096</strain>
    </source>
</reference>
<evidence type="ECO:0000313" key="3">
    <source>
        <dbReference type="Proteomes" id="UP000036850"/>
    </source>
</evidence>
<evidence type="ECO:0000256" key="1">
    <source>
        <dbReference type="SAM" id="Phobius"/>
    </source>
</evidence>
<proteinExistence type="predicted"/>
<protein>
    <submittedName>
        <fullName evidence="2">Uncharacterized protein</fullName>
    </submittedName>
</protein>
<keyword evidence="1" id="KW-0472">Membrane</keyword>
<dbReference type="AlphaFoldDB" id="A0A0L0EMQ0"/>